<dbReference type="PANTHER" id="PTHR11783">
    <property type="entry name" value="SULFOTRANSFERASE SULT"/>
    <property type="match status" value="1"/>
</dbReference>
<dbReference type="eggNOG" id="KOG1584">
    <property type="taxonomic scope" value="Eukaryota"/>
</dbReference>
<dbReference type="InterPro" id="IPR000863">
    <property type="entry name" value="Sulfotransferase_dom"/>
</dbReference>
<keyword evidence="2" id="KW-0808">Transferase</keyword>
<reference evidence="4" key="2">
    <citation type="submission" date="2017-05" db="UniProtKB">
        <authorList>
            <consortium name="EnsemblMetazoa"/>
        </authorList>
    </citation>
    <scope>IDENTIFICATION</scope>
</reference>
<comment type="similarity">
    <text evidence="1">Belongs to the sulfotransferase 1 family.</text>
</comment>
<evidence type="ECO:0000256" key="2">
    <source>
        <dbReference type="ARBA" id="ARBA00022679"/>
    </source>
</evidence>
<dbReference type="FunFam" id="3.40.50.300:FF:000433">
    <property type="entry name" value="Estrogen sulfotransferase"/>
    <property type="match status" value="1"/>
</dbReference>
<evidence type="ECO:0000259" key="3">
    <source>
        <dbReference type="Pfam" id="PF00685"/>
    </source>
</evidence>
<dbReference type="OMA" id="DHILDWW"/>
<dbReference type="KEGG" id="aqu:100640543"/>
<dbReference type="Proteomes" id="UP000007879">
    <property type="component" value="Unassembled WGS sequence"/>
</dbReference>
<feature type="domain" description="Sulfotransferase" evidence="3">
    <location>
        <begin position="33"/>
        <end position="274"/>
    </location>
</feature>
<organism evidence="4">
    <name type="scientific">Amphimedon queenslandica</name>
    <name type="common">Sponge</name>
    <dbReference type="NCBI Taxonomy" id="400682"/>
    <lineage>
        <taxon>Eukaryota</taxon>
        <taxon>Metazoa</taxon>
        <taxon>Porifera</taxon>
        <taxon>Demospongiae</taxon>
        <taxon>Heteroscleromorpha</taxon>
        <taxon>Haplosclerida</taxon>
        <taxon>Niphatidae</taxon>
        <taxon>Amphimedon</taxon>
    </lineage>
</organism>
<dbReference type="Pfam" id="PF00685">
    <property type="entry name" value="Sulfotransfer_1"/>
    <property type="match status" value="1"/>
</dbReference>
<dbReference type="Gene3D" id="3.40.50.300">
    <property type="entry name" value="P-loop containing nucleotide triphosphate hydrolases"/>
    <property type="match status" value="1"/>
</dbReference>
<evidence type="ECO:0000256" key="1">
    <source>
        <dbReference type="ARBA" id="ARBA00005771"/>
    </source>
</evidence>
<proteinExistence type="inferred from homology"/>
<dbReference type="GO" id="GO:0008146">
    <property type="term" value="F:sulfotransferase activity"/>
    <property type="evidence" value="ECO:0007669"/>
    <property type="project" value="InterPro"/>
</dbReference>
<evidence type="ECO:0000313" key="5">
    <source>
        <dbReference type="Proteomes" id="UP000007879"/>
    </source>
</evidence>
<dbReference type="SUPFAM" id="SSF52540">
    <property type="entry name" value="P-loop containing nucleoside triphosphate hydrolases"/>
    <property type="match status" value="1"/>
</dbReference>
<gene>
    <name evidence="4" type="primary">100640543</name>
</gene>
<dbReference type="EnsemblMetazoa" id="Aqu2.1.30290_001">
    <property type="protein sequence ID" value="Aqu2.1.30290_001"/>
    <property type="gene ID" value="Aqu2.1.30290"/>
</dbReference>
<sequence length="281" mass="32330">MSIKLRDVNGIPLNLGLDPDWIASIPDFPVSPGDLYVATYPKSGTTWVQQIMSLVQKGGEKETHLLFDVPWLEFMGKDRALALSPPRTLKCHLPYHMMPGRDPANSTGKYIYVARNPKDVAVSFYYHTKRLLPYEFTGDWDCFFECFMKGEVDFGSWFDHILDWWKHKDAENILFLKYEDLKKDLSGSVKTIAQFMGYSLDDATIEKITRQSTFDSMKDDPLATYDKVPDVQKVLASDATPFIRKGIIGDWKNHFSPEQSARFDAEYTKRMSGTDLEFDFE</sequence>
<dbReference type="EnsemblMetazoa" id="XM_019997201.1">
    <property type="protein sequence ID" value="XP_019852760.1"/>
    <property type="gene ID" value="LOC100640543"/>
</dbReference>
<accession>A0A1X7UQM3</accession>
<dbReference type="FunCoup" id="A0A1X7UQM3">
    <property type="interactions" value="5"/>
</dbReference>
<dbReference type="InterPro" id="IPR027417">
    <property type="entry name" value="P-loop_NTPase"/>
</dbReference>
<protein>
    <recommendedName>
        <fullName evidence="3">Sulfotransferase domain-containing protein</fullName>
    </recommendedName>
</protein>
<dbReference type="AlphaFoldDB" id="A0A1X7UQM3"/>
<dbReference type="InParanoid" id="A0A1X7UQM3"/>
<dbReference type="OrthoDB" id="205623at2759"/>
<reference evidence="5" key="1">
    <citation type="journal article" date="2010" name="Nature">
        <title>The Amphimedon queenslandica genome and the evolution of animal complexity.</title>
        <authorList>
            <person name="Srivastava M."/>
            <person name="Simakov O."/>
            <person name="Chapman J."/>
            <person name="Fahey B."/>
            <person name="Gauthier M.E."/>
            <person name="Mitros T."/>
            <person name="Richards G.S."/>
            <person name="Conaco C."/>
            <person name="Dacre M."/>
            <person name="Hellsten U."/>
            <person name="Larroux C."/>
            <person name="Putnam N.H."/>
            <person name="Stanke M."/>
            <person name="Adamska M."/>
            <person name="Darling A."/>
            <person name="Degnan S.M."/>
            <person name="Oakley T.H."/>
            <person name="Plachetzki D.C."/>
            <person name="Zhai Y."/>
            <person name="Adamski M."/>
            <person name="Calcino A."/>
            <person name="Cummins S.F."/>
            <person name="Goodstein D.M."/>
            <person name="Harris C."/>
            <person name="Jackson D.J."/>
            <person name="Leys S.P."/>
            <person name="Shu S."/>
            <person name="Woodcroft B.J."/>
            <person name="Vervoort M."/>
            <person name="Kosik K.S."/>
            <person name="Manning G."/>
            <person name="Degnan B.M."/>
            <person name="Rokhsar D.S."/>
        </authorList>
    </citation>
    <scope>NUCLEOTIDE SEQUENCE [LARGE SCALE GENOMIC DNA]</scope>
</reference>
<keyword evidence="5" id="KW-1185">Reference proteome</keyword>
<evidence type="ECO:0000313" key="4">
    <source>
        <dbReference type="EnsemblMetazoa" id="Aqu2.1.30290_001"/>
    </source>
</evidence>
<name>A0A1X7UQM3_AMPQE</name>